<dbReference type="InterPro" id="IPR043502">
    <property type="entry name" value="DNA/RNA_pol_sf"/>
</dbReference>
<dbReference type="PANTHER" id="PTHR11439">
    <property type="entry name" value="GAG-POL-RELATED RETROTRANSPOSON"/>
    <property type="match status" value="1"/>
</dbReference>
<accession>A0AAE1J066</accession>
<dbReference type="AlphaFoldDB" id="A0AAE1J066"/>
<dbReference type="Proteomes" id="UP001293593">
    <property type="component" value="Unassembled WGS sequence"/>
</dbReference>
<organism evidence="1 2">
    <name type="scientific">Acacia crassicarpa</name>
    <name type="common">northern wattle</name>
    <dbReference type="NCBI Taxonomy" id="499986"/>
    <lineage>
        <taxon>Eukaryota</taxon>
        <taxon>Viridiplantae</taxon>
        <taxon>Streptophyta</taxon>
        <taxon>Embryophyta</taxon>
        <taxon>Tracheophyta</taxon>
        <taxon>Spermatophyta</taxon>
        <taxon>Magnoliopsida</taxon>
        <taxon>eudicotyledons</taxon>
        <taxon>Gunneridae</taxon>
        <taxon>Pentapetalae</taxon>
        <taxon>rosids</taxon>
        <taxon>fabids</taxon>
        <taxon>Fabales</taxon>
        <taxon>Fabaceae</taxon>
        <taxon>Caesalpinioideae</taxon>
        <taxon>mimosoid clade</taxon>
        <taxon>Acacieae</taxon>
        <taxon>Acacia</taxon>
    </lineage>
</organism>
<dbReference type="CDD" id="cd09272">
    <property type="entry name" value="RNase_HI_RT_Ty1"/>
    <property type="match status" value="1"/>
</dbReference>
<keyword evidence="2" id="KW-1185">Reference proteome</keyword>
<evidence type="ECO:0008006" key="3">
    <source>
        <dbReference type="Google" id="ProtNLM"/>
    </source>
</evidence>
<proteinExistence type="predicted"/>
<dbReference type="PANTHER" id="PTHR11439:SF498">
    <property type="entry name" value="DNAK FAMILY PROTEIN"/>
    <property type="match status" value="1"/>
</dbReference>
<dbReference type="SUPFAM" id="SSF56672">
    <property type="entry name" value="DNA/RNA polymerases"/>
    <property type="match status" value="1"/>
</dbReference>
<evidence type="ECO:0000313" key="2">
    <source>
        <dbReference type="Proteomes" id="UP001293593"/>
    </source>
</evidence>
<reference evidence="1" key="1">
    <citation type="submission" date="2023-10" db="EMBL/GenBank/DDBJ databases">
        <title>Chromosome-level genome of the transformable northern wattle, Acacia crassicarpa.</title>
        <authorList>
            <person name="Massaro I."/>
            <person name="Sinha N.R."/>
            <person name="Poethig S."/>
            <person name="Leichty A.R."/>
        </authorList>
    </citation>
    <scope>NUCLEOTIDE SEQUENCE</scope>
    <source>
        <strain evidence="1">Acra3RX</strain>
        <tissue evidence="1">Leaf</tissue>
    </source>
</reference>
<dbReference type="EMBL" id="JAWXYG010000010">
    <property type="protein sequence ID" value="KAK4261342.1"/>
    <property type="molecule type" value="Genomic_DNA"/>
</dbReference>
<gene>
    <name evidence="1" type="ORF">QN277_004354</name>
</gene>
<comment type="caution">
    <text evidence="1">The sequence shown here is derived from an EMBL/GenBank/DDBJ whole genome shotgun (WGS) entry which is preliminary data.</text>
</comment>
<name>A0AAE1J066_9FABA</name>
<sequence>MSDKLKLTKDSGVPLADGSSYRTLVGRLLYLANTQPDISFSIQQLNQFVQHPTDVHLKAAHRVLRYLKAAPGRGLFFPVSSTMKLNVFSDFDWAGCIDTRRSITGFCGFLDQALITWRSKKQQTVSTSSSEAEYRALATTTCELQWLSYLLRDFGFPLTSPASLYCDSQSARHIAANPTFHERTKYLDIDCHVVREKLQNGLIHLLPIKSQDQLADIFTKPLAPLSFSTLLSQLRMIDIHSPA</sequence>
<evidence type="ECO:0000313" key="1">
    <source>
        <dbReference type="EMBL" id="KAK4261342.1"/>
    </source>
</evidence>
<protein>
    <recommendedName>
        <fullName evidence="3">Retrovirus-related Pol polyprotein from transposon RE1</fullName>
    </recommendedName>
</protein>